<gene>
    <name evidence="1" type="ORF">ACJMK2_036314</name>
</gene>
<evidence type="ECO:0000313" key="1">
    <source>
        <dbReference type="EMBL" id="KAL3873164.1"/>
    </source>
</evidence>
<name>A0ABD3WGU2_SINWO</name>
<evidence type="ECO:0008006" key="3">
    <source>
        <dbReference type="Google" id="ProtNLM"/>
    </source>
</evidence>
<dbReference type="Proteomes" id="UP001634394">
    <property type="component" value="Unassembled WGS sequence"/>
</dbReference>
<sequence>MSPQTFSFYSKSLQFLIHILLCCNEAKREFRTTTFLKLEGYRVTNIYKTINATRVQCCGQCLEDNKCASVNVREDSTYPNCDINQMSPVAEAVSIVQSANWNVFYMDNDPWKLVFRVTAGGGTNPYYAWQNGTGTLDSENCMMLYPSSCTKYYRNKLLDTWTTWPIEKVKFALYKNHAQVAYIVFDGTGSDMESWFSKQRVVASSWSDIIESKQMLYFSVQGDSLRGRYFFIHEAYGGCNIDVGWTVTAFGIQVPCTIDMHASYPGLVYAKNGTKALYSSQGYGVADVLAVYVKLQEE</sequence>
<evidence type="ECO:0000313" key="2">
    <source>
        <dbReference type="Proteomes" id="UP001634394"/>
    </source>
</evidence>
<proteinExistence type="predicted"/>
<dbReference type="AlphaFoldDB" id="A0ABD3WGU2"/>
<accession>A0ABD3WGU2</accession>
<protein>
    <recommendedName>
        <fullName evidence="3">Apple domain-containing protein</fullName>
    </recommendedName>
</protein>
<keyword evidence="2" id="KW-1185">Reference proteome</keyword>
<comment type="caution">
    <text evidence="1">The sequence shown here is derived from an EMBL/GenBank/DDBJ whole genome shotgun (WGS) entry which is preliminary data.</text>
</comment>
<organism evidence="1 2">
    <name type="scientific">Sinanodonta woodiana</name>
    <name type="common">Chinese pond mussel</name>
    <name type="synonym">Anodonta woodiana</name>
    <dbReference type="NCBI Taxonomy" id="1069815"/>
    <lineage>
        <taxon>Eukaryota</taxon>
        <taxon>Metazoa</taxon>
        <taxon>Spiralia</taxon>
        <taxon>Lophotrochozoa</taxon>
        <taxon>Mollusca</taxon>
        <taxon>Bivalvia</taxon>
        <taxon>Autobranchia</taxon>
        <taxon>Heteroconchia</taxon>
        <taxon>Palaeoheterodonta</taxon>
        <taxon>Unionida</taxon>
        <taxon>Unionoidea</taxon>
        <taxon>Unionidae</taxon>
        <taxon>Unioninae</taxon>
        <taxon>Sinanodonta</taxon>
    </lineage>
</organism>
<reference evidence="1 2" key="1">
    <citation type="submission" date="2024-11" db="EMBL/GenBank/DDBJ databases">
        <title>Chromosome-level genome assembly of the freshwater bivalve Anodonta woodiana.</title>
        <authorList>
            <person name="Chen X."/>
        </authorList>
    </citation>
    <scope>NUCLEOTIDE SEQUENCE [LARGE SCALE GENOMIC DNA]</scope>
    <source>
        <strain evidence="1">MN2024</strain>
        <tissue evidence="1">Gills</tissue>
    </source>
</reference>
<dbReference type="EMBL" id="JBJQND010000006">
    <property type="protein sequence ID" value="KAL3873164.1"/>
    <property type="molecule type" value="Genomic_DNA"/>
</dbReference>